<keyword evidence="4 7" id="KW-0603">Photosystem I</keyword>
<feature type="compositionally biased region" description="Low complexity" evidence="8">
    <location>
        <begin position="147"/>
        <end position="156"/>
    </location>
</feature>
<evidence type="ECO:0000256" key="7">
    <source>
        <dbReference type="RuleBase" id="RU368104"/>
    </source>
</evidence>
<accession>F2CXN3</accession>
<dbReference type="Gene3D" id="3.30.1470.10">
    <property type="entry name" value="Photosystem I PsaD, reaction center subunit II"/>
    <property type="match status" value="1"/>
</dbReference>
<dbReference type="SUPFAM" id="SSF64234">
    <property type="entry name" value="Photosystem I subunit PsaD"/>
    <property type="match status" value="1"/>
</dbReference>
<feature type="compositionally biased region" description="Low complexity" evidence="8">
    <location>
        <begin position="39"/>
        <end position="48"/>
    </location>
</feature>
<dbReference type="PANTHER" id="PTHR31982">
    <property type="entry name" value="PHOTOSYSTEM I REACTION CENTER SUBUNIT II-1, CHLOROPLASTIC-RELATED"/>
    <property type="match status" value="1"/>
</dbReference>
<dbReference type="InterPro" id="IPR036579">
    <property type="entry name" value="PsaD_sf"/>
</dbReference>
<dbReference type="InterPro" id="IPR003685">
    <property type="entry name" value="PsaD"/>
</dbReference>
<reference evidence="9" key="1">
    <citation type="journal article" date="2011" name="Plant Physiol.">
        <title>Comprehensive sequence analysis of 24,783 barley full-length cDNAs derived from 12 clone libraries.</title>
        <authorList>
            <person name="Matsumoto T."/>
            <person name="Tanaka T."/>
            <person name="Sakai H."/>
            <person name="Amano N."/>
            <person name="Kanamori H."/>
            <person name="Kurita K."/>
            <person name="Kikuta A."/>
            <person name="Kamiya K."/>
            <person name="Yamamoto M."/>
            <person name="Ikawa H."/>
            <person name="Fujii N."/>
            <person name="Hori K."/>
            <person name="Itoh T."/>
            <person name="Sato K."/>
        </authorList>
    </citation>
    <scope>NUCLEOTIDE SEQUENCE</scope>
</reference>
<keyword evidence="7" id="KW-0793">Thylakoid</keyword>
<evidence type="ECO:0000256" key="6">
    <source>
        <dbReference type="ARBA" id="ARBA00040353"/>
    </source>
</evidence>
<dbReference type="AlphaFoldDB" id="F2CXN3"/>
<feature type="compositionally biased region" description="Pro residues" evidence="8">
    <location>
        <begin position="49"/>
        <end position="59"/>
    </location>
</feature>
<comment type="subcellular location">
    <subcellularLocation>
        <location evidence="1 7">Plastid</location>
        <location evidence="1 7">Chloroplast thylakoid membrane</location>
        <topology evidence="1 7">Peripheral membrane protein</topology>
        <orientation evidence="1 7">Stromal side</orientation>
    </subcellularLocation>
</comment>
<dbReference type="PANTHER" id="PTHR31982:SF5">
    <property type="entry name" value="PHOTOSYSTEM I REACTION CENTER SUBUNIT II, CHLOROPLASTIC"/>
    <property type="match status" value="1"/>
</dbReference>
<feature type="compositionally biased region" description="Basic and acidic residues" evidence="8">
    <location>
        <begin position="172"/>
        <end position="183"/>
    </location>
</feature>
<feature type="region of interest" description="Disordered" evidence="8">
    <location>
        <begin position="15"/>
        <end position="75"/>
    </location>
</feature>
<comment type="similarity">
    <text evidence="2 7">Belongs to the PsaD family.</text>
</comment>
<evidence type="ECO:0000256" key="8">
    <source>
        <dbReference type="SAM" id="MobiDB-lite"/>
    </source>
</evidence>
<evidence type="ECO:0000256" key="5">
    <source>
        <dbReference type="ARBA" id="ARBA00025555"/>
    </source>
</evidence>
<dbReference type="EMBL" id="AK356386">
    <property type="protein sequence ID" value="BAJ87604.1"/>
    <property type="molecule type" value="mRNA"/>
</dbReference>
<evidence type="ECO:0000256" key="2">
    <source>
        <dbReference type="ARBA" id="ARBA00009926"/>
    </source>
</evidence>
<organism evidence="9">
    <name type="scientific">Hordeum vulgare subsp. vulgare</name>
    <name type="common">Domesticated barley</name>
    <dbReference type="NCBI Taxonomy" id="112509"/>
    <lineage>
        <taxon>Eukaryota</taxon>
        <taxon>Viridiplantae</taxon>
        <taxon>Streptophyta</taxon>
        <taxon>Embryophyta</taxon>
        <taxon>Tracheophyta</taxon>
        <taxon>Spermatophyta</taxon>
        <taxon>Magnoliopsida</taxon>
        <taxon>Liliopsida</taxon>
        <taxon>Poales</taxon>
        <taxon>Poaceae</taxon>
        <taxon>BOP clade</taxon>
        <taxon>Pooideae</taxon>
        <taxon>Triticodae</taxon>
        <taxon>Triticeae</taxon>
        <taxon>Hordeinae</taxon>
        <taxon>Hordeum</taxon>
    </lineage>
</organism>
<feature type="region of interest" description="Disordered" evidence="8">
    <location>
        <begin position="103"/>
        <end position="188"/>
    </location>
</feature>
<keyword evidence="3 7" id="KW-0602">Photosynthesis</keyword>
<name>F2CXN3_HORVV</name>
<evidence type="ECO:0000256" key="4">
    <source>
        <dbReference type="ARBA" id="ARBA00022836"/>
    </source>
</evidence>
<dbReference type="GO" id="GO:0009535">
    <property type="term" value="C:chloroplast thylakoid membrane"/>
    <property type="evidence" value="ECO:0007669"/>
    <property type="project" value="UniProtKB-SubCell"/>
</dbReference>
<protein>
    <recommendedName>
        <fullName evidence="6 7">Photosystem I reaction center subunit II, chloroplastic</fullName>
    </recommendedName>
</protein>
<sequence>MAMATQASAATRHLITAAWSPSAKPRPATLAMPSSARGPAPLFAAAPDTPAPAAPPAEPAPAGFVPPQLDPSTPSPIFGGSTGGLLRKAQVEEFYVITWTSPRTQAEAKKNGDGEEEGPRARVPAPPEAGSPGAALPLVGGLRRARPPQLAALRARGGAQEPRPPFPMGSARRAEEDHVHPDAVDPQPAVAHVPSWKAGYGCWEL</sequence>
<evidence type="ECO:0000313" key="9">
    <source>
        <dbReference type="EMBL" id="BAJ87604.1"/>
    </source>
</evidence>
<dbReference type="GO" id="GO:0015979">
    <property type="term" value="P:photosynthesis"/>
    <property type="evidence" value="ECO:0007669"/>
    <property type="project" value="UniProtKB-UniRule"/>
</dbReference>
<proteinExistence type="evidence at transcript level"/>
<evidence type="ECO:0000256" key="1">
    <source>
        <dbReference type="ARBA" id="ARBA00004185"/>
    </source>
</evidence>
<comment type="function">
    <text evidence="5">PsaD can form complexes with ferredoxin and ferredoxin-oxidoreductase in photosystem I (PS I) reaction center. PSAD may encode the ferredoxin-docking protein.</text>
</comment>
<feature type="compositionally biased region" description="Basic and acidic residues" evidence="8">
    <location>
        <begin position="106"/>
        <end position="120"/>
    </location>
</feature>
<evidence type="ECO:0000256" key="3">
    <source>
        <dbReference type="ARBA" id="ARBA00022531"/>
    </source>
</evidence>
<dbReference type="Pfam" id="PF02531">
    <property type="entry name" value="PsaD"/>
    <property type="match status" value="1"/>
</dbReference>
<dbReference type="GO" id="GO:0009538">
    <property type="term" value="C:photosystem I reaction center"/>
    <property type="evidence" value="ECO:0007669"/>
    <property type="project" value="UniProtKB-UniRule"/>
</dbReference>